<dbReference type="InterPro" id="IPR000835">
    <property type="entry name" value="HTH_MarR-typ"/>
</dbReference>
<dbReference type="InterPro" id="IPR036388">
    <property type="entry name" value="WH-like_DNA-bd_sf"/>
</dbReference>
<dbReference type="SUPFAM" id="SSF46785">
    <property type="entry name" value="Winged helix' DNA-binding domain"/>
    <property type="match status" value="1"/>
</dbReference>
<sequence length="149" mass="16374">MPDPNVGVLMFVAHRAMEERVLAALRAAGFDDVTLAQGRVFARIGDGGTRLTDLAEMAQVTKQTAGFLVDRLADAGYVERVPDPTDARARLVRIADRGRVAQACAARAVAEVEVEWEAHVGVEEMARLRSIMRQLREVTDPYREVGEGR</sequence>
<comment type="caution">
    <text evidence="2">The sequence shown here is derived from an EMBL/GenBank/DDBJ whole genome shotgun (WGS) entry which is preliminary data.</text>
</comment>
<dbReference type="RefSeq" id="WP_281348928.1">
    <property type="nucleotide sequence ID" value="NZ_BAABFX010000010.1"/>
</dbReference>
<evidence type="ECO:0000313" key="3">
    <source>
        <dbReference type="Proteomes" id="UP001500390"/>
    </source>
</evidence>
<reference evidence="3" key="1">
    <citation type="journal article" date="2019" name="Int. J. Syst. Evol. Microbiol.">
        <title>The Global Catalogue of Microorganisms (GCM) 10K type strain sequencing project: providing services to taxonomists for standard genome sequencing and annotation.</title>
        <authorList>
            <consortium name="The Broad Institute Genomics Platform"/>
            <consortium name="The Broad Institute Genome Sequencing Center for Infectious Disease"/>
            <person name="Wu L."/>
            <person name="Ma J."/>
        </authorList>
    </citation>
    <scope>NUCLEOTIDE SEQUENCE [LARGE SCALE GENOMIC DNA]</scope>
    <source>
        <strain evidence="3">JCM 17738</strain>
    </source>
</reference>
<dbReference type="PANTHER" id="PTHR33164:SF99">
    <property type="entry name" value="MARR FAMILY REGULATORY PROTEIN"/>
    <property type="match status" value="1"/>
</dbReference>
<dbReference type="PANTHER" id="PTHR33164">
    <property type="entry name" value="TRANSCRIPTIONAL REGULATOR, MARR FAMILY"/>
    <property type="match status" value="1"/>
</dbReference>
<protein>
    <recommendedName>
        <fullName evidence="1">HTH marR-type domain-containing protein</fullName>
    </recommendedName>
</protein>
<gene>
    <name evidence="2" type="ORF">GCM10023153_04950</name>
</gene>
<organism evidence="2 3">
    <name type="scientific">Ornithinibacter aureus</name>
    <dbReference type="NCBI Taxonomy" id="622664"/>
    <lineage>
        <taxon>Bacteria</taxon>
        <taxon>Bacillati</taxon>
        <taxon>Actinomycetota</taxon>
        <taxon>Actinomycetes</taxon>
        <taxon>Micrococcales</taxon>
        <taxon>Intrasporangiaceae</taxon>
        <taxon>Ornithinibacter</taxon>
    </lineage>
</organism>
<dbReference type="Gene3D" id="1.10.10.10">
    <property type="entry name" value="Winged helix-like DNA-binding domain superfamily/Winged helix DNA-binding domain"/>
    <property type="match status" value="1"/>
</dbReference>
<dbReference type="SMART" id="SM00347">
    <property type="entry name" value="HTH_MARR"/>
    <property type="match status" value="1"/>
</dbReference>
<dbReference type="Pfam" id="PF12802">
    <property type="entry name" value="MarR_2"/>
    <property type="match status" value="1"/>
</dbReference>
<dbReference type="Proteomes" id="UP001500390">
    <property type="component" value="Unassembled WGS sequence"/>
</dbReference>
<dbReference type="InterPro" id="IPR039422">
    <property type="entry name" value="MarR/SlyA-like"/>
</dbReference>
<evidence type="ECO:0000313" key="2">
    <source>
        <dbReference type="EMBL" id="GAA4389085.1"/>
    </source>
</evidence>
<dbReference type="EMBL" id="BAABFX010000010">
    <property type="protein sequence ID" value="GAA4389085.1"/>
    <property type="molecule type" value="Genomic_DNA"/>
</dbReference>
<dbReference type="InterPro" id="IPR036390">
    <property type="entry name" value="WH_DNA-bd_sf"/>
</dbReference>
<accession>A0ABP8JE20</accession>
<feature type="domain" description="HTH marR-type" evidence="1">
    <location>
        <begin position="3"/>
        <end position="137"/>
    </location>
</feature>
<proteinExistence type="predicted"/>
<name>A0ABP8JE20_9MICO</name>
<dbReference type="PROSITE" id="PS50995">
    <property type="entry name" value="HTH_MARR_2"/>
    <property type="match status" value="1"/>
</dbReference>
<evidence type="ECO:0000259" key="1">
    <source>
        <dbReference type="PROSITE" id="PS50995"/>
    </source>
</evidence>
<keyword evidence="3" id="KW-1185">Reference proteome</keyword>